<evidence type="ECO:0000256" key="3">
    <source>
        <dbReference type="ARBA" id="ARBA00013184"/>
    </source>
</evidence>
<dbReference type="InterPro" id="IPR000433">
    <property type="entry name" value="Znf_ZZ"/>
</dbReference>
<comment type="function">
    <text evidence="1">Acetyltransferase enzyme. Acetylates histones, giving a specific tag for transcriptional activation.</text>
</comment>
<dbReference type="Proteomes" id="UP000623129">
    <property type="component" value="Unassembled WGS sequence"/>
</dbReference>
<keyword evidence="10" id="KW-0010">Activator</keyword>
<dbReference type="AlphaFoldDB" id="A0A833R002"/>
<dbReference type="EC" id="2.3.1.48" evidence="3"/>
<evidence type="ECO:0000256" key="9">
    <source>
        <dbReference type="ARBA" id="ARBA00023015"/>
    </source>
</evidence>
<dbReference type="InterPro" id="IPR031162">
    <property type="entry name" value="CBP_P300_HAT"/>
</dbReference>
<evidence type="ECO:0000256" key="14">
    <source>
        <dbReference type="ARBA" id="ARBA00048017"/>
    </source>
</evidence>
<dbReference type="GO" id="GO:0005634">
    <property type="term" value="C:nucleus"/>
    <property type="evidence" value="ECO:0007669"/>
    <property type="project" value="UniProtKB-SubCell"/>
</dbReference>
<evidence type="ECO:0000256" key="8">
    <source>
        <dbReference type="ARBA" id="ARBA00022853"/>
    </source>
</evidence>
<dbReference type="GO" id="GO:0045944">
    <property type="term" value="P:positive regulation of transcription by RNA polymerase II"/>
    <property type="evidence" value="ECO:0007669"/>
    <property type="project" value="TreeGrafter"/>
</dbReference>
<keyword evidence="6 15" id="KW-0863">Zinc-finger</keyword>
<dbReference type="PROSITE" id="PS01359">
    <property type="entry name" value="ZF_PHD_1"/>
    <property type="match status" value="1"/>
</dbReference>
<dbReference type="GO" id="GO:0031490">
    <property type="term" value="F:chromatin DNA binding"/>
    <property type="evidence" value="ECO:0007669"/>
    <property type="project" value="TreeGrafter"/>
</dbReference>
<accession>A0A833R002</accession>
<dbReference type="SUPFAM" id="SSF57933">
    <property type="entry name" value="TAZ domain"/>
    <property type="match status" value="2"/>
</dbReference>
<evidence type="ECO:0000256" key="1">
    <source>
        <dbReference type="ARBA" id="ARBA00002581"/>
    </source>
</evidence>
<dbReference type="InterPro" id="IPR013083">
    <property type="entry name" value="Znf_RING/FYVE/PHD"/>
</dbReference>
<dbReference type="GO" id="GO:0008270">
    <property type="term" value="F:zinc ion binding"/>
    <property type="evidence" value="ECO:0007669"/>
    <property type="project" value="UniProtKB-KW"/>
</dbReference>
<dbReference type="PANTHER" id="PTHR13808:SF39">
    <property type="entry name" value="HISTONE ACETYLTRANSFERASE HAC-LIKE 3-RELATED"/>
    <property type="match status" value="1"/>
</dbReference>
<keyword evidence="11" id="KW-0804">Transcription</keyword>
<dbReference type="PROSITE" id="PS01357">
    <property type="entry name" value="ZF_ZZ_1"/>
    <property type="match status" value="1"/>
</dbReference>
<evidence type="ECO:0000256" key="11">
    <source>
        <dbReference type="ARBA" id="ARBA00023163"/>
    </source>
</evidence>
<comment type="caution">
    <text evidence="20">The sequence shown here is derived from an EMBL/GenBank/DDBJ whole genome shotgun (WGS) entry which is preliminary data.</text>
</comment>
<keyword evidence="13" id="KW-0012">Acyltransferase</keyword>
<dbReference type="GO" id="GO:0005667">
    <property type="term" value="C:transcription regulator complex"/>
    <property type="evidence" value="ECO:0007669"/>
    <property type="project" value="TreeGrafter"/>
</dbReference>
<comment type="subcellular location">
    <subcellularLocation>
        <location evidence="2">Nucleus</location>
    </subcellularLocation>
</comment>
<organism evidence="20 21">
    <name type="scientific">Carex littledalei</name>
    <dbReference type="NCBI Taxonomy" id="544730"/>
    <lineage>
        <taxon>Eukaryota</taxon>
        <taxon>Viridiplantae</taxon>
        <taxon>Streptophyta</taxon>
        <taxon>Embryophyta</taxon>
        <taxon>Tracheophyta</taxon>
        <taxon>Spermatophyta</taxon>
        <taxon>Magnoliopsida</taxon>
        <taxon>Liliopsida</taxon>
        <taxon>Poales</taxon>
        <taxon>Cyperaceae</taxon>
        <taxon>Cyperoideae</taxon>
        <taxon>Cariceae</taxon>
        <taxon>Carex</taxon>
        <taxon>Carex subgen. Euthyceras</taxon>
    </lineage>
</organism>
<dbReference type="Pfam" id="PF02135">
    <property type="entry name" value="zf-TAZ"/>
    <property type="match status" value="2"/>
</dbReference>
<dbReference type="GO" id="GO:0003713">
    <property type="term" value="F:transcription coactivator activity"/>
    <property type="evidence" value="ECO:0007669"/>
    <property type="project" value="TreeGrafter"/>
</dbReference>
<dbReference type="Pfam" id="PF08214">
    <property type="entry name" value="HAT_KAT11"/>
    <property type="match status" value="1"/>
</dbReference>
<dbReference type="GO" id="GO:0004402">
    <property type="term" value="F:histone acetyltransferase activity"/>
    <property type="evidence" value="ECO:0007669"/>
    <property type="project" value="InterPro"/>
</dbReference>
<feature type="domain" description="TAZ-type" evidence="17">
    <location>
        <begin position="1176"/>
        <end position="1257"/>
    </location>
</feature>
<evidence type="ECO:0000259" key="19">
    <source>
        <dbReference type="PROSITE" id="PS51727"/>
    </source>
</evidence>
<dbReference type="InterPro" id="IPR035898">
    <property type="entry name" value="TAZ_dom_sf"/>
</dbReference>
<evidence type="ECO:0000256" key="4">
    <source>
        <dbReference type="ARBA" id="ARBA00022679"/>
    </source>
</evidence>
<keyword evidence="12" id="KW-0539">Nucleus</keyword>
<keyword evidence="8" id="KW-0156">Chromatin regulator</keyword>
<evidence type="ECO:0000259" key="17">
    <source>
        <dbReference type="PROSITE" id="PS50134"/>
    </source>
</evidence>
<dbReference type="EMBL" id="SWLB01000011">
    <property type="protein sequence ID" value="KAF3332739.1"/>
    <property type="molecule type" value="Genomic_DNA"/>
</dbReference>
<sequence>MYLRELSDKLNFKRRPRVSLGAYKLQTLKSKTKKARVRMQYLDPSNAQMRLPSLYGGPTFMTHHHGYASGQNSSIVTPPFATAASSSSSIPNNFKEFRSEAANSQLNGNVALGQDCGVSTSSIVEADGIMRHRNNMVVMSNAIKEVGFLPEGLYSDTVPRVTSSPSLTSTGQELNLRGISSEMSSQVLTSYDHASPVINSSYHHQQAHRLRVDQLVDQQKARAIQLKKNQQLLLMYHHAMVCLKKEGCGLPMCSKLKKTLEHAVLCDNVNCTRSCLITQKVIRHFKLCHDPRCALCGPVKESVSKRGAKIDNEESKKHDSLASDEPGPKRVRTDQPDVSTDRKKEHEAKLVSDEKSAKELRAESVTDMELGCSIKSAKELKAESVTDMELCCPVKSAKEFRAESVTCVELDLSVNNSVKKPGVKSTADKALAKEARVKTVTHVVVSESDNEEDGFESVEHLKDSDPLNNILEDGTKVGLVINVESCANETIEETTKRFRGASLLDTFTPKEINIHLSSLRLCEKKVINEQTRPLDEAENQNTCSLCGLEELLFAPPPRYCGKCSVLIASHGVYYCTNETEDKDKKFPSSVPISLCSKCYNVGGELIKLPLRDVSKAFFEKRSNYAETDAESEWWVQCSKCEAWQHQICALFNGKRNQSNVEYTCVTCFSTEMENGICKSLAPIKVFGACDLPRTMLSNHIEKWLFTRLEIEREERATNLGKMVEEVPGVEGLCVRVVSAVDRVANVNRNFKEFLKDENYPSEFPYKSKAIVLFQKIEGADVCLFAMYVQEYGSQCPLPNQRHAYISYIDSVKYFQPEIKSSTGEALRTFVYHGILIAYLDYCKKRGFASCSLWACPPTKHDDYILYCHPVSQKMPKAEKLRIWYQAMIAKALKEKVVVERTNLYDYYLIPTNNWKTSVSAAHLPYCENDFWPGEAEFILSNKEKSGPDKKETEPKGRAMRAAKRGLMDGRPDDIMFLHKYLGERMRSIKEDFILIYLQPTCKHCRRAIVSGTRWVCTSCKNFLLCDQCYGEEEELSPKEKHPTSSKIKHVFEKVNELALPATDDPDPCKECEFFDSRIDLLNLCQKRMYQFDTLRRAKHSTMMILHHLHTRSCSTCHTELEPDEISWRCPTCQGYYMCSSCYGRGVWEFAHDHELVRLCENVTDKGTETHIGNAKGNTKMAFKQLALQTLLHASQCISPRCENKECRKMKLLFRHGVLCKVRQSGGCSICKKVWYLMQLHCSSCQDLNCKVARCREIKEHTSKLRLHLVSM</sequence>
<evidence type="ECO:0000256" key="7">
    <source>
        <dbReference type="ARBA" id="ARBA00022833"/>
    </source>
</evidence>
<evidence type="ECO:0000256" key="16">
    <source>
        <dbReference type="SAM" id="MobiDB-lite"/>
    </source>
</evidence>
<evidence type="ECO:0000256" key="13">
    <source>
        <dbReference type="ARBA" id="ARBA00023315"/>
    </source>
</evidence>
<dbReference type="SMART" id="SM01250">
    <property type="entry name" value="KAT11"/>
    <property type="match status" value="1"/>
</dbReference>
<dbReference type="InterPro" id="IPR013178">
    <property type="entry name" value="Histone_AcTrfase_Rtt109/CBP"/>
</dbReference>
<dbReference type="InterPro" id="IPR019786">
    <property type="entry name" value="Zinc_finger_PHD-type_CS"/>
</dbReference>
<evidence type="ECO:0000256" key="12">
    <source>
        <dbReference type="ARBA" id="ARBA00023242"/>
    </source>
</evidence>
<feature type="domain" description="ZZ-type" evidence="18">
    <location>
        <begin position="996"/>
        <end position="1059"/>
    </location>
</feature>
<dbReference type="PROSITE" id="PS50135">
    <property type="entry name" value="ZF_ZZ_2"/>
    <property type="match status" value="1"/>
</dbReference>
<dbReference type="Gene3D" id="3.30.40.10">
    <property type="entry name" value="Zinc/RING finger domain, C3HC4 (zinc finger)"/>
    <property type="match status" value="1"/>
</dbReference>
<dbReference type="PROSITE" id="PS50134">
    <property type="entry name" value="ZF_TAZ"/>
    <property type="match status" value="2"/>
</dbReference>
<evidence type="ECO:0000313" key="20">
    <source>
        <dbReference type="EMBL" id="KAF3332739.1"/>
    </source>
</evidence>
<keyword evidence="9" id="KW-0805">Transcription regulation</keyword>
<dbReference type="Pfam" id="PF00569">
    <property type="entry name" value="ZZ"/>
    <property type="match status" value="1"/>
</dbReference>
<dbReference type="SMART" id="SM00291">
    <property type="entry name" value="ZnF_ZZ"/>
    <property type="match status" value="2"/>
</dbReference>
<dbReference type="PANTHER" id="PTHR13808">
    <property type="entry name" value="CBP/P300-RELATED"/>
    <property type="match status" value="1"/>
</dbReference>
<dbReference type="InterPro" id="IPR011011">
    <property type="entry name" value="Znf_FYVE_PHD"/>
</dbReference>
<evidence type="ECO:0000256" key="2">
    <source>
        <dbReference type="ARBA" id="ARBA00004123"/>
    </source>
</evidence>
<feature type="domain" description="CBP/p300-type HAT" evidence="19">
    <location>
        <begin position="685"/>
        <end position="1113"/>
    </location>
</feature>
<dbReference type="SUPFAM" id="SSF57903">
    <property type="entry name" value="FYVE/PHD zinc finger"/>
    <property type="match status" value="1"/>
</dbReference>
<evidence type="ECO:0000256" key="5">
    <source>
        <dbReference type="ARBA" id="ARBA00022723"/>
    </source>
</evidence>
<dbReference type="PROSITE" id="PS51727">
    <property type="entry name" value="CBP_P300_HAT"/>
    <property type="match status" value="1"/>
</dbReference>
<name>A0A833R002_9POAL</name>
<dbReference type="GO" id="GO:0000123">
    <property type="term" value="C:histone acetyltransferase complex"/>
    <property type="evidence" value="ECO:0007669"/>
    <property type="project" value="TreeGrafter"/>
</dbReference>
<proteinExistence type="predicted"/>
<evidence type="ECO:0000256" key="6">
    <source>
        <dbReference type="ARBA" id="ARBA00022771"/>
    </source>
</evidence>
<dbReference type="SMART" id="SM00551">
    <property type="entry name" value="ZnF_TAZ"/>
    <property type="match status" value="2"/>
</dbReference>
<feature type="domain" description="TAZ-type" evidence="17">
    <location>
        <begin position="217"/>
        <end position="299"/>
    </location>
</feature>
<reference evidence="20" key="1">
    <citation type="submission" date="2020-01" db="EMBL/GenBank/DDBJ databases">
        <title>Genome sequence of Kobresia littledalei, the first chromosome-level genome in the family Cyperaceae.</title>
        <authorList>
            <person name="Qu G."/>
        </authorList>
    </citation>
    <scope>NUCLEOTIDE SEQUENCE</scope>
    <source>
        <strain evidence="20">C.B.Clarke</strain>
        <tissue evidence="20">Leaf</tissue>
    </source>
</reference>
<comment type="catalytic activity">
    <reaction evidence="14">
        <text>L-lysyl-[protein] + acetyl-CoA = N(6)-acetyl-L-lysyl-[protein] + CoA + H(+)</text>
        <dbReference type="Rhea" id="RHEA:45948"/>
        <dbReference type="Rhea" id="RHEA-COMP:9752"/>
        <dbReference type="Rhea" id="RHEA-COMP:10731"/>
        <dbReference type="ChEBI" id="CHEBI:15378"/>
        <dbReference type="ChEBI" id="CHEBI:29969"/>
        <dbReference type="ChEBI" id="CHEBI:57287"/>
        <dbReference type="ChEBI" id="CHEBI:57288"/>
        <dbReference type="ChEBI" id="CHEBI:61930"/>
        <dbReference type="EC" id="2.3.1.48"/>
    </reaction>
</comment>
<evidence type="ECO:0000259" key="18">
    <source>
        <dbReference type="PROSITE" id="PS50135"/>
    </source>
</evidence>
<dbReference type="Gene3D" id="3.30.60.90">
    <property type="match status" value="1"/>
</dbReference>
<keyword evidence="4 20" id="KW-0808">Transferase</keyword>
<keyword evidence="7" id="KW-0862">Zinc</keyword>
<gene>
    <name evidence="20" type="ORF">FCM35_KLT02316</name>
</gene>
<keyword evidence="5" id="KW-0479">Metal-binding</keyword>
<evidence type="ECO:0000256" key="10">
    <source>
        <dbReference type="ARBA" id="ARBA00023159"/>
    </source>
</evidence>
<protein>
    <recommendedName>
        <fullName evidence="3">histone acetyltransferase</fullName>
        <ecNumber evidence="3">2.3.1.48</ecNumber>
    </recommendedName>
</protein>
<evidence type="ECO:0000313" key="21">
    <source>
        <dbReference type="Proteomes" id="UP000623129"/>
    </source>
</evidence>
<evidence type="ECO:0000256" key="15">
    <source>
        <dbReference type="PROSITE-ProRule" id="PRU00228"/>
    </source>
</evidence>
<dbReference type="InterPro" id="IPR043145">
    <property type="entry name" value="Znf_ZZ_sf"/>
</dbReference>
<dbReference type="OrthoDB" id="899at2759"/>
<dbReference type="Gene3D" id="1.20.1020.10">
    <property type="entry name" value="TAZ domain"/>
    <property type="match status" value="2"/>
</dbReference>
<dbReference type="SUPFAM" id="SSF57850">
    <property type="entry name" value="RING/U-box"/>
    <property type="match status" value="2"/>
</dbReference>
<keyword evidence="21" id="KW-1185">Reference proteome</keyword>
<dbReference type="InterPro" id="IPR000197">
    <property type="entry name" value="Znf_TAZ"/>
</dbReference>
<feature type="region of interest" description="Disordered" evidence="16">
    <location>
        <begin position="306"/>
        <end position="356"/>
    </location>
</feature>